<dbReference type="CDD" id="cd00293">
    <property type="entry name" value="USP-like"/>
    <property type="match status" value="2"/>
</dbReference>
<feature type="domain" description="UspA" evidence="2">
    <location>
        <begin position="157"/>
        <end position="277"/>
    </location>
</feature>
<accession>A0ABM7VA13</accession>
<evidence type="ECO:0000313" key="3">
    <source>
        <dbReference type="EMBL" id="BDC97760.1"/>
    </source>
</evidence>
<dbReference type="Pfam" id="PF00582">
    <property type="entry name" value="Usp"/>
    <property type="match status" value="2"/>
</dbReference>
<dbReference type="PANTHER" id="PTHR46268:SF6">
    <property type="entry name" value="UNIVERSAL STRESS PROTEIN UP12"/>
    <property type="match status" value="1"/>
</dbReference>
<dbReference type="InterPro" id="IPR006016">
    <property type="entry name" value="UspA"/>
</dbReference>
<dbReference type="Gene3D" id="3.40.50.620">
    <property type="entry name" value="HUPs"/>
    <property type="match status" value="2"/>
</dbReference>
<dbReference type="RefSeq" id="WP_332919364.1">
    <property type="nucleotide sequence ID" value="NZ_AP025292.1"/>
</dbReference>
<evidence type="ECO:0000313" key="4">
    <source>
        <dbReference type="Proteomes" id="UP001354989"/>
    </source>
</evidence>
<gene>
    <name evidence="3" type="primary">uspA</name>
    <name evidence="3" type="ORF">PEPS_00410</name>
</gene>
<dbReference type="EMBL" id="AP025292">
    <property type="protein sequence ID" value="BDC97760.1"/>
    <property type="molecule type" value="Genomic_DNA"/>
</dbReference>
<proteinExistence type="inferred from homology"/>
<dbReference type="Proteomes" id="UP001354989">
    <property type="component" value="Chromosome"/>
</dbReference>
<evidence type="ECO:0000256" key="1">
    <source>
        <dbReference type="ARBA" id="ARBA00008791"/>
    </source>
</evidence>
<dbReference type="InterPro" id="IPR006015">
    <property type="entry name" value="Universal_stress_UspA"/>
</dbReference>
<sequence>MTPHILVPTDFSSIATQGAKLALKLAREAEGQITFLNCSQLHRAQSGYLLGYDYIDAEVEGVEEGLDTNTRRQMREWVSTLEIHDVMIQTRIVEDSFEHGIDNFFRNNHVDMIVMGTSGELDMSEYLIGNHADYVIRHSGCPVITTKEGESTDFKINNILMTTDFVNEDEVAIEKIKNFATQFNAVLHVLYISQGKERTLDEINLNLELFARRHRLDNYILHKEISSNISESIIDTAEWFNIDVITMLTSAHDGILNIFKSSVAEKVVKESKCPVMLFNTYVLAHS</sequence>
<comment type="similarity">
    <text evidence="1">Belongs to the universal stress protein A family.</text>
</comment>
<reference evidence="3 4" key="1">
    <citation type="submission" date="2021-12" db="EMBL/GenBank/DDBJ databases">
        <title>Genome sequencing of bacteria with rrn-lacking chromosome and rrn-plasmid.</title>
        <authorList>
            <person name="Anda M."/>
            <person name="Iwasaki W."/>
        </authorList>
    </citation>
    <scope>NUCLEOTIDE SEQUENCE [LARGE SCALE GENOMIC DNA]</scope>
    <source>
        <strain evidence="3 4">NBRC 101262</strain>
    </source>
</reference>
<keyword evidence="4" id="KW-1185">Reference proteome</keyword>
<dbReference type="InterPro" id="IPR014729">
    <property type="entry name" value="Rossmann-like_a/b/a_fold"/>
</dbReference>
<name>A0ABM7VA13_9BACT</name>
<organism evidence="3 4">
    <name type="scientific">Persicobacter psychrovividus</name>
    <dbReference type="NCBI Taxonomy" id="387638"/>
    <lineage>
        <taxon>Bacteria</taxon>
        <taxon>Pseudomonadati</taxon>
        <taxon>Bacteroidota</taxon>
        <taxon>Cytophagia</taxon>
        <taxon>Cytophagales</taxon>
        <taxon>Persicobacteraceae</taxon>
        <taxon>Persicobacter</taxon>
    </lineage>
</organism>
<dbReference type="PANTHER" id="PTHR46268">
    <property type="entry name" value="STRESS RESPONSE PROTEIN NHAX"/>
    <property type="match status" value="1"/>
</dbReference>
<evidence type="ECO:0000259" key="2">
    <source>
        <dbReference type="Pfam" id="PF00582"/>
    </source>
</evidence>
<protein>
    <submittedName>
        <fullName evidence="3">Universal stress protein UspA</fullName>
    </submittedName>
</protein>
<dbReference type="SUPFAM" id="SSF52402">
    <property type="entry name" value="Adenine nucleotide alpha hydrolases-like"/>
    <property type="match status" value="2"/>
</dbReference>
<feature type="domain" description="UspA" evidence="2">
    <location>
        <begin position="1"/>
        <end position="145"/>
    </location>
</feature>
<dbReference type="PRINTS" id="PR01438">
    <property type="entry name" value="UNVRSLSTRESS"/>
</dbReference>